<keyword evidence="5" id="KW-1185">Reference proteome</keyword>
<evidence type="ECO:0000313" key="4">
    <source>
        <dbReference type="EMBL" id="KAG0476518.1"/>
    </source>
</evidence>
<gene>
    <name evidence="4" type="ORF">HPP92_013359</name>
</gene>
<dbReference type="GO" id="GO:0005975">
    <property type="term" value="P:carbohydrate metabolic process"/>
    <property type="evidence" value="ECO:0007669"/>
    <property type="project" value="InterPro"/>
</dbReference>
<dbReference type="PANTHER" id="PTHR10353">
    <property type="entry name" value="GLYCOSYL HYDROLASE"/>
    <property type="match status" value="1"/>
</dbReference>
<dbReference type="InterPro" id="IPR017853">
    <property type="entry name" value="GH"/>
</dbReference>
<comment type="similarity">
    <text evidence="1 3">Belongs to the glycosyl hydrolase 1 family.</text>
</comment>
<dbReference type="InterPro" id="IPR033132">
    <property type="entry name" value="GH_1_N_CS"/>
</dbReference>
<dbReference type="FunFam" id="3.20.20.80:FF:000022">
    <property type="entry name" value="Beta-glucosidase 11"/>
    <property type="match status" value="1"/>
</dbReference>
<dbReference type="Proteomes" id="UP000636800">
    <property type="component" value="Chromosome 6"/>
</dbReference>
<dbReference type="PANTHER" id="PTHR10353:SF154">
    <property type="entry name" value="BETA-GLUCOSIDASE 9-RELATED"/>
    <property type="match status" value="1"/>
</dbReference>
<dbReference type="PRINTS" id="PR00131">
    <property type="entry name" value="GLHYDRLASE1"/>
</dbReference>
<name>A0A835QRI9_VANPL</name>
<dbReference type="OrthoDB" id="1927209at2759"/>
<comment type="caution">
    <text evidence="4">The sequence shown here is derived from an EMBL/GenBank/DDBJ whole genome shotgun (WGS) entry which is preliminary data.</text>
</comment>
<organism evidence="4 5">
    <name type="scientific">Vanilla planifolia</name>
    <name type="common">Vanilla</name>
    <dbReference type="NCBI Taxonomy" id="51239"/>
    <lineage>
        <taxon>Eukaryota</taxon>
        <taxon>Viridiplantae</taxon>
        <taxon>Streptophyta</taxon>
        <taxon>Embryophyta</taxon>
        <taxon>Tracheophyta</taxon>
        <taxon>Spermatophyta</taxon>
        <taxon>Magnoliopsida</taxon>
        <taxon>Liliopsida</taxon>
        <taxon>Asparagales</taxon>
        <taxon>Orchidaceae</taxon>
        <taxon>Vanilloideae</taxon>
        <taxon>Vanilleae</taxon>
        <taxon>Vanilla</taxon>
    </lineage>
</organism>
<protein>
    <submittedName>
        <fullName evidence="4">Uncharacterized protein</fullName>
    </submittedName>
</protein>
<evidence type="ECO:0000313" key="5">
    <source>
        <dbReference type="Proteomes" id="UP000636800"/>
    </source>
</evidence>
<evidence type="ECO:0000256" key="2">
    <source>
        <dbReference type="ARBA" id="ARBA00022801"/>
    </source>
</evidence>
<reference evidence="4 5" key="1">
    <citation type="journal article" date="2020" name="Nat. Food">
        <title>A phased Vanilla planifolia genome enables genetic improvement of flavour and production.</title>
        <authorList>
            <person name="Hasing T."/>
            <person name="Tang H."/>
            <person name="Brym M."/>
            <person name="Khazi F."/>
            <person name="Huang T."/>
            <person name="Chambers A.H."/>
        </authorList>
    </citation>
    <scope>NUCLEOTIDE SEQUENCE [LARGE SCALE GENOMIC DNA]</scope>
    <source>
        <tissue evidence="4">Leaf</tissue>
    </source>
</reference>
<dbReference type="InterPro" id="IPR001360">
    <property type="entry name" value="Glyco_hydro_1"/>
</dbReference>
<keyword evidence="2" id="KW-0378">Hydrolase</keyword>
<dbReference type="EMBL" id="JADCNL010000006">
    <property type="protein sequence ID" value="KAG0476518.1"/>
    <property type="molecule type" value="Genomic_DNA"/>
</dbReference>
<dbReference type="GO" id="GO:0008422">
    <property type="term" value="F:beta-glucosidase activity"/>
    <property type="evidence" value="ECO:0007669"/>
    <property type="project" value="UniProtKB-ARBA"/>
</dbReference>
<sequence>MSLSLVTTAMPSIRTTKGFSPASNFASEKHPINPFPRTGKSRVKHLLCAASYPSSGDVASENTVISSGYGQLSQQPYSILSNHKPHNSFPPDFVFGAASSAFQVEGATKDGGRGPSIWDTFCEQSKDKVAGGATGEPGAGSYYRYKVLSNKSNLTEAYRFSISWSRVLPKGRGTPNRQGLQYYHKLIDELCSHDIEPFVTIFHWDVPQALEDEYGGFLSRKIVDDYVNYANLLFTEFGGKVKHWITMNEPLMFATLGYGTGMFAPGHCTPDLVYGGVGYSCPAGDSIREPYKVAHNILLAHAEAVSLYKNSFQAKDKGQIGITLVSQWFEPYDNQIATHEAQKRALEFNLGWFLDPLKFETTLSMRSLVRDRLPIFTEEESNKLKDSFDFIGLNYYTSAYVKDRPYNYTDEPTTCYDDPQIDITPLRGGVPIGPHERDSWVYVYPKGLKKLLLYIKEKYNNPSIYITENGVLEYNKDHHFMPEATQGANPIPSTPIDDIFRMEYHSSHLHELEDALSSRADVKGYFVWSLLDSFEWIFGYTCRFGLTYIDYTTNPDHPDLTRRPKQSARWLKRFLSNIKKHKLYETQETADIVMKAQPPVDIITLNA</sequence>
<dbReference type="Pfam" id="PF00232">
    <property type="entry name" value="Glyco_hydro_1"/>
    <property type="match status" value="1"/>
</dbReference>
<dbReference type="SUPFAM" id="SSF51445">
    <property type="entry name" value="(Trans)glycosidases"/>
    <property type="match status" value="1"/>
</dbReference>
<accession>A0A835QRI9</accession>
<evidence type="ECO:0000256" key="1">
    <source>
        <dbReference type="ARBA" id="ARBA00010838"/>
    </source>
</evidence>
<evidence type="ECO:0000256" key="3">
    <source>
        <dbReference type="RuleBase" id="RU003690"/>
    </source>
</evidence>
<dbReference type="PROSITE" id="PS00653">
    <property type="entry name" value="GLYCOSYL_HYDROL_F1_2"/>
    <property type="match status" value="1"/>
</dbReference>
<proteinExistence type="inferred from homology"/>
<dbReference type="Gene3D" id="3.20.20.80">
    <property type="entry name" value="Glycosidases"/>
    <property type="match status" value="1"/>
</dbReference>
<dbReference type="AlphaFoldDB" id="A0A835QRI9"/>